<evidence type="ECO:0000313" key="9">
    <source>
        <dbReference type="EMBL" id="KAK3610347.1"/>
    </source>
</evidence>
<evidence type="ECO:0000256" key="6">
    <source>
        <dbReference type="ARBA" id="ARBA00023136"/>
    </source>
</evidence>
<sequence length="499" mass="54947">MACPVKLLIIFFLEVVTSVICTLQNASTTGSSKLSITAREEFPYSIFEKEVKSLLFDISQNESENLQIRASLLDTKYAEIDGNATQSVMGGSRTNISVKVKGVFLGRTWMSLQVNKAGQSGRADDGQYDKPGLERSEEQSEWYELPEKYAISVRRKDGVLSHIFTGLVIVLVCVANVAMGCKTELQVIKDVLRRPIAPLTGMFSQFVLMPMISFAIAKMLNFDPVNAFGLFAMGCSPGGAASNAYSYLLAGDVSLSVTMTLCSTVLALGMIPLWLFTFGEMVIYDTDVKIPYENILTSLAGLIIPVGIGLLIKWKLSRVAEKIVWGIRPIMIIFLILVFTLGIYANLYIFDLMRDKPEILLAGALVPYLGFIFGGIVAFIARQSWKNIRTIAIETGIQNTGIAIVLLKVSLPPPDNDISIVPPIASSIFTPIPLVIAIIAHETYLRCFKKKEKEELQLSDTTENGHSEEMKENGVKQIHYHQLDGSDSGDEKNHVQAVV</sequence>
<feature type="signal peptide" evidence="8">
    <location>
        <begin position="1"/>
        <end position="18"/>
    </location>
</feature>
<evidence type="ECO:0000256" key="4">
    <source>
        <dbReference type="ARBA" id="ARBA00022847"/>
    </source>
</evidence>
<dbReference type="EMBL" id="JAEAOA010001777">
    <property type="protein sequence ID" value="KAK3610347.1"/>
    <property type="molecule type" value="Genomic_DNA"/>
</dbReference>
<feature type="transmembrane region" description="Helical" evidence="7">
    <location>
        <begin position="326"/>
        <end position="347"/>
    </location>
</feature>
<feature type="transmembrane region" description="Helical" evidence="7">
    <location>
        <begin position="423"/>
        <end position="445"/>
    </location>
</feature>
<feature type="transmembrane region" description="Helical" evidence="7">
    <location>
        <begin position="295"/>
        <end position="314"/>
    </location>
</feature>
<feature type="transmembrane region" description="Helical" evidence="7">
    <location>
        <begin position="255"/>
        <end position="275"/>
    </location>
</feature>
<comment type="caution">
    <text evidence="9">The sequence shown here is derived from an EMBL/GenBank/DDBJ whole genome shotgun (WGS) entry which is preliminary data.</text>
</comment>
<comment type="subcellular location">
    <subcellularLocation>
        <location evidence="1">Membrane</location>
        <topology evidence="1">Multi-pass membrane protein</topology>
    </subcellularLocation>
</comment>
<evidence type="ECO:0008006" key="11">
    <source>
        <dbReference type="Google" id="ProtNLM"/>
    </source>
</evidence>
<name>A0AAE0THB6_9BIVA</name>
<dbReference type="InterPro" id="IPR002657">
    <property type="entry name" value="BilAc:Na_symport/Acr3"/>
</dbReference>
<dbReference type="GO" id="GO:0015293">
    <property type="term" value="F:symporter activity"/>
    <property type="evidence" value="ECO:0007669"/>
    <property type="project" value="UniProtKB-KW"/>
</dbReference>
<keyword evidence="4" id="KW-0813">Transport</keyword>
<organism evidence="9 10">
    <name type="scientific">Potamilus streckersoni</name>
    <dbReference type="NCBI Taxonomy" id="2493646"/>
    <lineage>
        <taxon>Eukaryota</taxon>
        <taxon>Metazoa</taxon>
        <taxon>Spiralia</taxon>
        <taxon>Lophotrochozoa</taxon>
        <taxon>Mollusca</taxon>
        <taxon>Bivalvia</taxon>
        <taxon>Autobranchia</taxon>
        <taxon>Heteroconchia</taxon>
        <taxon>Palaeoheterodonta</taxon>
        <taxon>Unionida</taxon>
        <taxon>Unionoidea</taxon>
        <taxon>Unionidae</taxon>
        <taxon>Ambleminae</taxon>
        <taxon>Lampsilini</taxon>
        <taxon>Potamilus</taxon>
    </lineage>
</organism>
<feature type="transmembrane region" description="Helical" evidence="7">
    <location>
        <begin position="227"/>
        <end position="248"/>
    </location>
</feature>
<dbReference type="Pfam" id="PF01758">
    <property type="entry name" value="SBF"/>
    <property type="match status" value="1"/>
</dbReference>
<dbReference type="GO" id="GO:0016020">
    <property type="term" value="C:membrane"/>
    <property type="evidence" value="ECO:0007669"/>
    <property type="project" value="UniProtKB-SubCell"/>
</dbReference>
<keyword evidence="6 7" id="KW-0472">Membrane</keyword>
<accession>A0AAE0THB6</accession>
<keyword evidence="4" id="KW-0769">Symport</keyword>
<dbReference type="Gene3D" id="1.20.1530.20">
    <property type="match status" value="1"/>
</dbReference>
<evidence type="ECO:0000313" key="10">
    <source>
        <dbReference type="Proteomes" id="UP001195483"/>
    </source>
</evidence>
<evidence type="ECO:0000256" key="3">
    <source>
        <dbReference type="ARBA" id="ARBA00022692"/>
    </source>
</evidence>
<feature type="chain" id="PRO_5042206410" description="Ileal sodium/bile acid cotransporter" evidence="8">
    <location>
        <begin position="19"/>
        <end position="499"/>
    </location>
</feature>
<evidence type="ECO:0000256" key="5">
    <source>
        <dbReference type="ARBA" id="ARBA00022989"/>
    </source>
</evidence>
<evidence type="ECO:0000256" key="1">
    <source>
        <dbReference type="ARBA" id="ARBA00004141"/>
    </source>
</evidence>
<gene>
    <name evidence="9" type="ORF">CHS0354_029817</name>
</gene>
<dbReference type="InterPro" id="IPR004710">
    <property type="entry name" value="Bilac:Na_transpt"/>
</dbReference>
<reference evidence="9" key="1">
    <citation type="journal article" date="2021" name="Genome Biol. Evol.">
        <title>A High-Quality Reference Genome for a Parasitic Bivalve with Doubly Uniparental Inheritance (Bivalvia: Unionida).</title>
        <authorList>
            <person name="Smith C.H."/>
        </authorList>
    </citation>
    <scope>NUCLEOTIDE SEQUENCE</scope>
    <source>
        <strain evidence="9">CHS0354</strain>
    </source>
</reference>
<evidence type="ECO:0000256" key="7">
    <source>
        <dbReference type="SAM" id="Phobius"/>
    </source>
</evidence>
<keyword evidence="3 7" id="KW-0812">Transmembrane</keyword>
<comment type="similarity">
    <text evidence="2">Belongs to the bile acid:sodium symporter (BASS) (TC 2.A.28) family.</text>
</comment>
<feature type="transmembrane region" description="Helical" evidence="7">
    <location>
        <begin position="359"/>
        <end position="379"/>
    </location>
</feature>
<reference evidence="9" key="3">
    <citation type="submission" date="2023-05" db="EMBL/GenBank/DDBJ databases">
        <authorList>
            <person name="Smith C.H."/>
        </authorList>
    </citation>
    <scope>NUCLEOTIDE SEQUENCE</scope>
    <source>
        <strain evidence="9">CHS0354</strain>
        <tissue evidence="9">Mantle</tissue>
    </source>
</reference>
<proteinExistence type="inferred from homology"/>
<dbReference type="PANTHER" id="PTHR10361:SF28">
    <property type="entry name" value="P3 PROTEIN-RELATED"/>
    <property type="match status" value="1"/>
</dbReference>
<evidence type="ECO:0000256" key="2">
    <source>
        <dbReference type="ARBA" id="ARBA00006528"/>
    </source>
</evidence>
<dbReference type="Proteomes" id="UP001195483">
    <property type="component" value="Unassembled WGS sequence"/>
</dbReference>
<reference evidence="9" key="2">
    <citation type="journal article" date="2021" name="Genome Biol. Evol.">
        <title>Developing a high-quality reference genome for a parasitic bivalve with doubly uniparental inheritance (Bivalvia: Unionida).</title>
        <authorList>
            <person name="Smith C.H."/>
        </authorList>
    </citation>
    <scope>NUCLEOTIDE SEQUENCE</scope>
    <source>
        <strain evidence="9">CHS0354</strain>
        <tissue evidence="9">Mantle</tissue>
    </source>
</reference>
<keyword evidence="8" id="KW-0732">Signal</keyword>
<evidence type="ECO:0000256" key="8">
    <source>
        <dbReference type="SAM" id="SignalP"/>
    </source>
</evidence>
<keyword evidence="5 7" id="KW-1133">Transmembrane helix</keyword>
<dbReference type="AlphaFoldDB" id="A0AAE0THB6"/>
<protein>
    <recommendedName>
        <fullName evidence="11">Ileal sodium/bile acid cotransporter</fullName>
    </recommendedName>
</protein>
<dbReference type="InterPro" id="IPR038770">
    <property type="entry name" value="Na+/solute_symporter_sf"/>
</dbReference>
<keyword evidence="10" id="KW-1185">Reference proteome</keyword>
<feature type="transmembrane region" description="Helical" evidence="7">
    <location>
        <begin position="199"/>
        <end position="221"/>
    </location>
</feature>
<feature type="transmembrane region" description="Helical" evidence="7">
    <location>
        <begin position="159"/>
        <end position="178"/>
    </location>
</feature>
<dbReference type="PANTHER" id="PTHR10361">
    <property type="entry name" value="SODIUM-BILE ACID COTRANSPORTER"/>
    <property type="match status" value="1"/>
</dbReference>